<evidence type="ECO:0000313" key="3">
    <source>
        <dbReference type="Proteomes" id="UP000307440"/>
    </source>
</evidence>
<evidence type="ECO:0000313" key="2">
    <source>
        <dbReference type="EMBL" id="TFK17165.1"/>
    </source>
</evidence>
<dbReference type="AlphaFoldDB" id="A0A5C3KAP7"/>
<protein>
    <submittedName>
        <fullName evidence="2">Uncharacterized protein</fullName>
    </submittedName>
</protein>
<gene>
    <name evidence="2" type="ORF">FA15DRAFT_661653</name>
</gene>
<accession>A0A5C3KAP7</accession>
<reference evidence="2 3" key="1">
    <citation type="journal article" date="2019" name="Nat. Ecol. Evol.">
        <title>Megaphylogeny resolves global patterns of mushroom evolution.</title>
        <authorList>
            <person name="Varga T."/>
            <person name="Krizsan K."/>
            <person name="Foldi C."/>
            <person name="Dima B."/>
            <person name="Sanchez-Garcia M."/>
            <person name="Sanchez-Ramirez S."/>
            <person name="Szollosi G.J."/>
            <person name="Szarkandi J.G."/>
            <person name="Papp V."/>
            <person name="Albert L."/>
            <person name="Andreopoulos W."/>
            <person name="Angelini C."/>
            <person name="Antonin V."/>
            <person name="Barry K.W."/>
            <person name="Bougher N.L."/>
            <person name="Buchanan P."/>
            <person name="Buyck B."/>
            <person name="Bense V."/>
            <person name="Catcheside P."/>
            <person name="Chovatia M."/>
            <person name="Cooper J."/>
            <person name="Damon W."/>
            <person name="Desjardin D."/>
            <person name="Finy P."/>
            <person name="Geml J."/>
            <person name="Haridas S."/>
            <person name="Hughes K."/>
            <person name="Justo A."/>
            <person name="Karasinski D."/>
            <person name="Kautmanova I."/>
            <person name="Kiss B."/>
            <person name="Kocsube S."/>
            <person name="Kotiranta H."/>
            <person name="LaButti K.M."/>
            <person name="Lechner B.E."/>
            <person name="Liimatainen K."/>
            <person name="Lipzen A."/>
            <person name="Lukacs Z."/>
            <person name="Mihaltcheva S."/>
            <person name="Morgado L.N."/>
            <person name="Niskanen T."/>
            <person name="Noordeloos M.E."/>
            <person name="Ohm R.A."/>
            <person name="Ortiz-Santana B."/>
            <person name="Ovrebo C."/>
            <person name="Racz N."/>
            <person name="Riley R."/>
            <person name="Savchenko A."/>
            <person name="Shiryaev A."/>
            <person name="Soop K."/>
            <person name="Spirin V."/>
            <person name="Szebenyi C."/>
            <person name="Tomsovsky M."/>
            <person name="Tulloss R.E."/>
            <person name="Uehling J."/>
            <person name="Grigoriev I.V."/>
            <person name="Vagvolgyi C."/>
            <person name="Papp T."/>
            <person name="Martin F.M."/>
            <person name="Miettinen O."/>
            <person name="Hibbett D.S."/>
            <person name="Nagy L.G."/>
        </authorList>
    </citation>
    <scope>NUCLEOTIDE SEQUENCE [LARGE SCALE GENOMIC DNA]</scope>
    <source>
        <strain evidence="2 3">CBS 121175</strain>
    </source>
</reference>
<proteinExistence type="predicted"/>
<feature type="region of interest" description="Disordered" evidence="1">
    <location>
        <begin position="70"/>
        <end position="121"/>
    </location>
</feature>
<evidence type="ECO:0000256" key="1">
    <source>
        <dbReference type="SAM" id="MobiDB-lite"/>
    </source>
</evidence>
<dbReference type="Proteomes" id="UP000307440">
    <property type="component" value="Unassembled WGS sequence"/>
</dbReference>
<dbReference type="EMBL" id="ML210557">
    <property type="protein sequence ID" value="TFK17165.1"/>
    <property type="molecule type" value="Genomic_DNA"/>
</dbReference>
<organism evidence="2 3">
    <name type="scientific">Coprinopsis marcescibilis</name>
    <name type="common">Agaric fungus</name>
    <name type="synonym">Psathyrella marcescibilis</name>
    <dbReference type="NCBI Taxonomy" id="230819"/>
    <lineage>
        <taxon>Eukaryota</taxon>
        <taxon>Fungi</taxon>
        <taxon>Dikarya</taxon>
        <taxon>Basidiomycota</taxon>
        <taxon>Agaricomycotina</taxon>
        <taxon>Agaricomycetes</taxon>
        <taxon>Agaricomycetidae</taxon>
        <taxon>Agaricales</taxon>
        <taxon>Agaricineae</taxon>
        <taxon>Psathyrellaceae</taxon>
        <taxon>Coprinopsis</taxon>
    </lineage>
</organism>
<keyword evidence="3" id="KW-1185">Reference proteome</keyword>
<name>A0A5C3KAP7_COPMA</name>
<sequence length="121" mass="12971">MTPGKGRMGPAMMNSIKGGISDATPEVLLRAISTGFFNAHRQNTSSHPAEPAFDEPALIHACKATMVKETTQANLRREERAGHPSPQESGMASMIEGGDVPSEDEREKGRSIQLGSDSFTM</sequence>